<dbReference type="InterPro" id="IPR002347">
    <property type="entry name" value="SDR_fam"/>
</dbReference>
<dbReference type="GO" id="GO:0016491">
    <property type="term" value="F:oxidoreductase activity"/>
    <property type="evidence" value="ECO:0007669"/>
    <property type="project" value="UniProtKB-KW"/>
</dbReference>
<evidence type="ECO:0000313" key="2">
    <source>
        <dbReference type="EMBL" id="CAE0347512.1"/>
    </source>
</evidence>
<dbReference type="EMBL" id="HBII01015151">
    <property type="protein sequence ID" value="CAE0347512.1"/>
    <property type="molecule type" value="Transcribed_RNA"/>
</dbReference>
<proteinExistence type="predicted"/>
<dbReference type="PANTHER" id="PTHR43899">
    <property type="entry name" value="RH59310P"/>
    <property type="match status" value="1"/>
</dbReference>
<dbReference type="PANTHER" id="PTHR43899:SF34">
    <property type="entry name" value="B-KETO ACYL REDUCTASE"/>
    <property type="match status" value="1"/>
</dbReference>
<gene>
    <name evidence="2" type="ORF">EHAR0213_LOCUS6423</name>
</gene>
<dbReference type="InterPro" id="IPR051019">
    <property type="entry name" value="VLCFA-Steroid_DH"/>
</dbReference>
<sequence length="136" mass="15156">MTKLLIEKLLNNEKRSGIINVGSEPAHFIYKNCPIYSATKAYITKFSECLGADYSEKIDVLTASVGSTKTRLNPAVEVLSSTPESVAKHTLDCLGWDSHTFGDSKHGVRNYYLKRPIEGAVIRYVDAKRHQALPQE</sequence>
<evidence type="ECO:0000256" key="1">
    <source>
        <dbReference type="ARBA" id="ARBA00023002"/>
    </source>
</evidence>
<dbReference type="Pfam" id="PF00106">
    <property type="entry name" value="adh_short"/>
    <property type="match status" value="1"/>
</dbReference>
<dbReference type="Gene3D" id="3.40.50.720">
    <property type="entry name" value="NAD(P)-binding Rossmann-like Domain"/>
    <property type="match status" value="1"/>
</dbReference>
<dbReference type="SUPFAM" id="SSF51735">
    <property type="entry name" value="NAD(P)-binding Rossmann-fold domains"/>
    <property type="match status" value="1"/>
</dbReference>
<accession>A0A7S3J729</accession>
<name>A0A7S3J729_9SPIT</name>
<dbReference type="AlphaFoldDB" id="A0A7S3J729"/>
<reference evidence="2" key="1">
    <citation type="submission" date="2021-01" db="EMBL/GenBank/DDBJ databases">
        <authorList>
            <person name="Corre E."/>
            <person name="Pelletier E."/>
            <person name="Niang G."/>
            <person name="Scheremetjew M."/>
            <person name="Finn R."/>
            <person name="Kale V."/>
            <person name="Holt S."/>
            <person name="Cochrane G."/>
            <person name="Meng A."/>
            <person name="Brown T."/>
            <person name="Cohen L."/>
        </authorList>
    </citation>
    <scope>NUCLEOTIDE SEQUENCE</scope>
    <source>
        <strain evidence="2">FSP1.4</strain>
    </source>
</reference>
<organism evidence="2">
    <name type="scientific">Euplotes harpa</name>
    <dbReference type="NCBI Taxonomy" id="151035"/>
    <lineage>
        <taxon>Eukaryota</taxon>
        <taxon>Sar</taxon>
        <taxon>Alveolata</taxon>
        <taxon>Ciliophora</taxon>
        <taxon>Intramacronucleata</taxon>
        <taxon>Spirotrichea</taxon>
        <taxon>Hypotrichia</taxon>
        <taxon>Euplotida</taxon>
        <taxon>Euplotidae</taxon>
        <taxon>Euplotes</taxon>
    </lineage>
</organism>
<dbReference type="InterPro" id="IPR036291">
    <property type="entry name" value="NAD(P)-bd_dom_sf"/>
</dbReference>
<keyword evidence="1" id="KW-0560">Oxidoreductase</keyword>
<protein>
    <submittedName>
        <fullName evidence="2">Uncharacterized protein</fullName>
    </submittedName>
</protein>